<accession>A0A3N5DS12</accession>
<proteinExistence type="inferred from homology"/>
<evidence type="ECO:0000259" key="2">
    <source>
        <dbReference type="PROSITE" id="PS50905"/>
    </source>
</evidence>
<dbReference type="AlphaFoldDB" id="A0A3N5DS12"/>
<dbReference type="InterPro" id="IPR009040">
    <property type="entry name" value="Ferritin-like_diiron"/>
</dbReference>
<dbReference type="OrthoDB" id="9801481at2"/>
<evidence type="ECO:0000313" key="3">
    <source>
        <dbReference type="EMBL" id="RPH29921.1"/>
    </source>
</evidence>
<protein>
    <submittedName>
        <fullName evidence="3">Non-heme ferritin-like protein</fullName>
    </submittedName>
</protein>
<dbReference type="NCBIfam" id="NF011597">
    <property type="entry name" value="PRK15022.1"/>
    <property type="match status" value="1"/>
</dbReference>
<evidence type="ECO:0000256" key="1">
    <source>
        <dbReference type="ARBA" id="ARBA00006950"/>
    </source>
</evidence>
<evidence type="ECO:0000313" key="4">
    <source>
        <dbReference type="Proteomes" id="UP000268615"/>
    </source>
</evidence>
<dbReference type="InterPro" id="IPR012347">
    <property type="entry name" value="Ferritin-like"/>
</dbReference>
<organism evidence="3 4">
    <name type="scientific">Buttiauxella warmboldiae</name>
    <dbReference type="NCBI Taxonomy" id="82993"/>
    <lineage>
        <taxon>Bacteria</taxon>
        <taxon>Pseudomonadati</taxon>
        <taxon>Pseudomonadota</taxon>
        <taxon>Gammaproteobacteria</taxon>
        <taxon>Enterobacterales</taxon>
        <taxon>Enterobacteriaceae</taxon>
        <taxon>Buttiauxella</taxon>
    </lineage>
</organism>
<name>A0A3N5DS12_9ENTR</name>
<dbReference type="GO" id="GO:0008199">
    <property type="term" value="F:ferric iron binding"/>
    <property type="evidence" value="ECO:0007669"/>
    <property type="project" value="InterPro"/>
</dbReference>
<dbReference type="CDD" id="cd01055">
    <property type="entry name" value="Nonheme_Ferritin"/>
    <property type="match status" value="1"/>
</dbReference>
<dbReference type="InterPro" id="IPR009078">
    <property type="entry name" value="Ferritin-like_SF"/>
</dbReference>
<dbReference type="InterPro" id="IPR041719">
    <property type="entry name" value="Ferritin_prok"/>
</dbReference>
<feature type="domain" description="Ferritin-like diiron" evidence="2">
    <location>
        <begin position="1"/>
        <end position="147"/>
    </location>
</feature>
<dbReference type="Proteomes" id="UP000268615">
    <property type="component" value="Unassembled WGS sequence"/>
</dbReference>
<sequence>METSGMVQKLNLQINRDFYSSNLYLRLSNWCSEQSLTGAATFLRKQAQCNVTQMMRIFNFMKQAGANPFVGSIEALPGRCDCSSLEALFEKMVEDYQQRCAILSTLSAEAAALKDEQTLAFLQSMDQEQQEEGLLLNTILDEVRHAHKAGLCMSQTDKLLTTFVNHQHH</sequence>
<dbReference type="RefSeq" id="WP_124022957.1">
    <property type="nucleotide sequence ID" value="NZ_RPOH01000013.1"/>
</dbReference>
<comment type="similarity">
    <text evidence="1">Belongs to the ferritin family. Prokaryotic subfamily.</text>
</comment>
<dbReference type="Gene3D" id="1.20.1260.10">
    <property type="match status" value="1"/>
</dbReference>
<dbReference type="Pfam" id="PF00210">
    <property type="entry name" value="Ferritin"/>
    <property type="match status" value="1"/>
</dbReference>
<keyword evidence="4" id="KW-1185">Reference proteome</keyword>
<dbReference type="SUPFAM" id="SSF47240">
    <property type="entry name" value="Ferritin-like"/>
    <property type="match status" value="1"/>
</dbReference>
<comment type="caution">
    <text evidence="3">The sequence shown here is derived from an EMBL/GenBank/DDBJ whole genome shotgun (WGS) entry which is preliminary data.</text>
</comment>
<dbReference type="EMBL" id="RPOH01000013">
    <property type="protein sequence ID" value="RPH29921.1"/>
    <property type="molecule type" value="Genomic_DNA"/>
</dbReference>
<dbReference type="PROSITE" id="PS50905">
    <property type="entry name" value="FERRITIN_LIKE"/>
    <property type="match status" value="1"/>
</dbReference>
<dbReference type="InterPro" id="IPR008331">
    <property type="entry name" value="Ferritin_DPS_dom"/>
</dbReference>
<gene>
    <name evidence="3" type="ORF">EHN07_04260</name>
</gene>
<reference evidence="3 4" key="1">
    <citation type="submission" date="2018-11" db="EMBL/GenBank/DDBJ databases">
        <title>Draft genome sequence of Buttiauxella warmboldiae CCUG 35512.</title>
        <authorList>
            <person name="Salva-Serra F."/>
            <person name="Marathe N."/>
            <person name="Moore E."/>
            <person name="Svensson L."/>
            <person name="Engstrom-Jakobsson H."/>
        </authorList>
    </citation>
    <scope>NUCLEOTIDE SEQUENCE [LARGE SCALE GENOMIC DNA]</scope>
    <source>
        <strain evidence="3 4">CCUG 35512</strain>
    </source>
</reference>